<sequence>MGSEVSRRILQSPKYLVNRAVKNPNKPAPLSAKSGKPYNPGCQTNYKCKR</sequence>
<gene>
    <name evidence="2" type="ORF">SI7747_11014981</name>
</gene>
<dbReference type="EMBL" id="CACRZD030000011">
    <property type="protein sequence ID" value="CAA6668587.1"/>
    <property type="molecule type" value="Genomic_DNA"/>
</dbReference>
<keyword evidence="3" id="KW-1185">Reference proteome</keyword>
<organism evidence="2">
    <name type="scientific">Spirodela intermedia</name>
    <name type="common">Intermediate duckweed</name>
    <dbReference type="NCBI Taxonomy" id="51605"/>
    <lineage>
        <taxon>Eukaryota</taxon>
        <taxon>Viridiplantae</taxon>
        <taxon>Streptophyta</taxon>
        <taxon>Embryophyta</taxon>
        <taxon>Tracheophyta</taxon>
        <taxon>Spermatophyta</taxon>
        <taxon>Magnoliopsida</taxon>
        <taxon>Liliopsida</taxon>
        <taxon>Araceae</taxon>
        <taxon>Lemnoideae</taxon>
        <taxon>Spirodela</taxon>
    </lineage>
</organism>
<dbReference type="EMBL" id="LR743598">
    <property type="protein sequence ID" value="CAA2629343.1"/>
    <property type="molecule type" value="Genomic_DNA"/>
</dbReference>
<evidence type="ECO:0000313" key="2">
    <source>
        <dbReference type="EMBL" id="CAA2629343.1"/>
    </source>
</evidence>
<dbReference type="Proteomes" id="UP001189122">
    <property type="component" value="Unassembled WGS sequence"/>
</dbReference>
<accession>A0A7I8JEM5</accession>
<feature type="region of interest" description="Disordered" evidence="1">
    <location>
        <begin position="16"/>
        <end position="36"/>
    </location>
</feature>
<evidence type="ECO:0000313" key="3">
    <source>
        <dbReference type="Proteomes" id="UP001189122"/>
    </source>
</evidence>
<name>A0A7I8JEM5_SPIIN</name>
<dbReference type="AlphaFoldDB" id="A0A7I8JEM5"/>
<protein>
    <submittedName>
        <fullName evidence="2">Uncharacterized protein</fullName>
    </submittedName>
</protein>
<proteinExistence type="predicted"/>
<evidence type="ECO:0000256" key="1">
    <source>
        <dbReference type="SAM" id="MobiDB-lite"/>
    </source>
</evidence>
<reference evidence="2 3" key="1">
    <citation type="submission" date="2019-12" db="EMBL/GenBank/DDBJ databases">
        <authorList>
            <person name="Scholz U."/>
            <person name="Mascher M."/>
            <person name="Fiebig A."/>
        </authorList>
    </citation>
    <scope>NUCLEOTIDE SEQUENCE</scope>
</reference>